<dbReference type="KEGG" id="dmm:dnm_019230"/>
<dbReference type="SUPFAM" id="SSF55874">
    <property type="entry name" value="ATPase domain of HSP90 chaperone/DNA topoisomerase II/histidine kinase"/>
    <property type="match status" value="1"/>
</dbReference>
<dbReference type="EC" id="2.7.13.3" evidence="3"/>
<dbReference type="Pfam" id="PF17200">
    <property type="entry name" value="sCache_2"/>
    <property type="match status" value="1"/>
</dbReference>
<dbReference type="Pfam" id="PF00512">
    <property type="entry name" value="HisKA"/>
    <property type="match status" value="1"/>
</dbReference>
<dbReference type="InterPro" id="IPR004358">
    <property type="entry name" value="Sig_transdc_His_kin-like_C"/>
</dbReference>
<keyword evidence="11" id="KW-0808">Transferase</keyword>
<keyword evidence="6 9" id="KW-0812">Transmembrane</keyword>
<evidence type="ECO:0000259" key="10">
    <source>
        <dbReference type="PROSITE" id="PS50109"/>
    </source>
</evidence>
<proteinExistence type="predicted"/>
<dbReference type="Proteomes" id="UP000663722">
    <property type="component" value="Chromosome"/>
</dbReference>
<evidence type="ECO:0000256" key="9">
    <source>
        <dbReference type="SAM" id="Phobius"/>
    </source>
</evidence>
<evidence type="ECO:0000313" key="12">
    <source>
        <dbReference type="Proteomes" id="UP000663722"/>
    </source>
</evidence>
<dbReference type="SMART" id="SM00387">
    <property type="entry name" value="HATPase_c"/>
    <property type="match status" value="1"/>
</dbReference>
<dbReference type="PANTHER" id="PTHR43065">
    <property type="entry name" value="SENSOR HISTIDINE KINASE"/>
    <property type="match status" value="1"/>
</dbReference>
<reference evidence="11" key="1">
    <citation type="journal article" date="2021" name="Microb. Physiol.">
        <title>Proteogenomic Insights into the Physiology of Marine, Sulfate-Reducing, Filamentous Desulfonema limicola and Desulfonema magnum.</title>
        <authorList>
            <person name="Schnaars V."/>
            <person name="Wohlbrand L."/>
            <person name="Scheve S."/>
            <person name="Hinrichs C."/>
            <person name="Reinhardt R."/>
            <person name="Rabus R."/>
        </authorList>
    </citation>
    <scope>NUCLEOTIDE SEQUENCE</scope>
    <source>
        <strain evidence="11">4be13</strain>
    </source>
</reference>
<keyword evidence="4" id="KW-1003">Cell membrane</keyword>
<dbReference type="InterPro" id="IPR003661">
    <property type="entry name" value="HisK_dim/P_dom"/>
</dbReference>
<organism evidence="11 12">
    <name type="scientific">Desulfonema magnum</name>
    <dbReference type="NCBI Taxonomy" id="45655"/>
    <lineage>
        <taxon>Bacteria</taxon>
        <taxon>Pseudomonadati</taxon>
        <taxon>Thermodesulfobacteriota</taxon>
        <taxon>Desulfobacteria</taxon>
        <taxon>Desulfobacterales</taxon>
        <taxon>Desulfococcaceae</taxon>
        <taxon>Desulfonema</taxon>
    </lineage>
</organism>
<evidence type="ECO:0000313" key="11">
    <source>
        <dbReference type="EMBL" id="QTA85906.1"/>
    </source>
</evidence>
<feature type="domain" description="Histidine kinase" evidence="10">
    <location>
        <begin position="259"/>
        <end position="497"/>
    </location>
</feature>
<protein>
    <recommendedName>
        <fullName evidence="3">histidine kinase</fullName>
        <ecNumber evidence="3">2.7.13.3</ecNumber>
    </recommendedName>
</protein>
<accession>A0A975BI59</accession>
<dbReference type="GO" id="GO:0000155">
    <property type="term" value="F:phosphorelay sensor kinase activity"/>
    <property type="evidence" value="ECO:0007669"/>
    <property type="project" value="InterPro"/>
</dbReference>
<keyword evidence="7 9" id="KW-1133">Transmembrane helix</keyword>
<evidence type="ECO:0000256" key="5">
    <source>
        <dbReference type="ARBA" id="ARBA00022553"/>
    </source>
</evidence>
<dbReference type="SMART" id="SM01049">
    <property type="entry name" value="Cache_2"/>
    <property type="match status" value="1"/>
</dbReference>
<dbReference type="InterPro" id="IPR005467">
    <property type="entry name" value="His_kinase_dom"/>
</dbReference>
<dbReference type="AlphaFoldDB" id="A0A975BI59"/>
<dbReference type="InterPro" id="IPR036890">
    <property type="entry name" value="HATPase_C_sf"/>
</dbReference>
<dbReference type="EMBL" id="CP061800">
    <property type="protein sequence ID" value="QTA85906.1"/>
    <property type="molecule type" value="Genomic_DNA"/>
</dbReference>
<dbReference type="InterPro" id="IPR003594">
    <property type="entry name" value="HATPase_dom"/>
</dbReference>
<dbReference type="SUPFAM" id="SSF47384">
    <property type="entry name" value="Homodimeric domain of signal transducing histidine kinase"/>
    <property type="match status" value="1"/>
</dbReference>
<evidence type="ECO:0000256" key="7">
    <source>
        <dbReference type="ARBA" id="ARBA00022989"/>
    </source>
</evidence>
<comment type="catalytic activity">
    <reaction evidence="1">
        <text>ATP + protein L-histidine = ADP + protein N-phospho-L-histidine.</text>
        <dbReference type="EC" id="2.7.13.3"/>
    </reaction>
</comment>
<evidence type="ECO:0000256" key="8">
    <source>
        <dbReference type="ARBA" id="ARBA00023136"/>
    </source>
</evidence>
<gene>
    <name evidence="11" type="ORF">dnm_019230</name>
</gene>
<keyword evidence="12" id="KW-1185">Reference proteome</keyword>
<name>A0A975BI59_9BACT</name>
<keyword evidence="11" id="KW-0418">Kinase</keyword>
<evidence type="ECO:0000256" key="1">
    <source>
        <dbReference type="ARBA" id="ARBA00000085"/>
    </source>
</evidence>
<keyword evidence="8 9" id="KW-0472">Membrane</keyword>
<keyword evidence="5" id="KW-0597">Phosphoprotein</keyword>
<dbReference type="CDD" id="cd00082">
    <property type="entry name" value="HisKA"/>
    <property type="match status" value="1"/>
</dbReference>
<feature type="transmembrane region" description="Helical" evidence="9">
    <location>
        <begin position="17"/>
        <end position="40"/>
    </location>
</feature>
<dbReference type="InterPro" id="IPR036097">
    <property type="entry name" value="HisK_dim/P_sf"/>
</dbReference>
<evidence type="ECO:0000256" key="3">
    <source>
        <dbReference type="ARBA" id="ARBA00012438"/>
    </source>
</evidence>
<sequence>MENKIIRKLFKTIPVRIILPVVLTVLLFVMTIFLLILPLVEAKLTEGKREVIRELTEVAWSSLNVYAEKEKNGQLTLGEAQASAIEHLRSLRYGPELKDYFWINDMHPRIIMHPYRPDLEGKNISNFADPSGKRLFVEFVKTVSAYGAGYVNYQWQWKDDPSRIVPKISFVKGFEPWGWIVGTGIYVEDVRNEIATITRHLTLMCLGILVIIMALSSYIIWRSVMVKTEKKRAEEQARLRQEQLFHAAKMVSLGTLVSGVAHEINNPITSVMLNTPTLQKVWDSVLPILDEHCRTKGEFRVGNMDYTRIRERIPFLLSSIEDGVRRVKEIVTDLKDFARDKPAEMSDVIHVNDVTQKAIGLVSNLIKKSTDNFSTHYTADLPAFRGNAQRIEQVVINLLVNACQSLRDSQGAISVSTGYDAESECVFIHIRDEGTGIPQDVIQRITDPFFTTKRDSGGTGLGLAISERIMQDHCGTLEFISASGKGTTVRACFPELRIEN</sequence>
<evidence type="ECO:0000256" key="2">
    <source>
        <dbReference type="ARBA" id="ARBA00004651"/>
    </source>
</evidence>
<dbReference type="InterPro" id="IPR033480">
    <property type="entry name" value="sCache_2"/>
</dbReference>
<evidence type="ECO:0000256" key="4">
    <source>
        <dbReference type="ARBA" id="ARBA00022475"/>
    </source>
</evidence>
<dbReference type="PANTHER" id="PTHR43065:SF42">
    <property type="entry name" value="TWO-COMPONENT SENSOR PPRA"/>
    <property type="match status" value="1"/>
</dbReference>
<evidence type="ECO:0000256" key="6">
    <source>
        <dbReference type="ARBA" id="ARBA00022692"/>
    </source>
</evidence>
<dbReference type="Pfam" id="PF02518">
    <property type="entry name" value="HATPase_c"/>
    <property type="match status" value="1"/>
</dbReference>
<dbReference type="Gene3D" id="3.30.565.10">
    <property type="entry name" value="Histidine kinase-like ATPase, C-terminal domain"/>
    <property type="match status" value="1"/>
</dbReference>
<comment type="subcellular location">
    <subcellularLocation>
        <location evidence="2">Cell membrane</location>
        <topology evidence="2">Multi-pass membrane protein</topology>
    </subcellularLocation>
</comment>
<dbReference type="SMART" id="SM00388">
    <property type="entry name" value="HisKA"/>
    <property type="match status" value="1"/>
</dbReference>
<dbReference type="Gene3D" id="1.10.287.130">
    <property type="match status" value="1"/>
</dbReference>
<feature type="transmembrane region" description="Helical" evidence="9">
    <location>
        <begin position="201"/>
        <end position="221"/>
    </location>
</feature>
<dbReference type="Gene3D" id="3.30.450.20">
    <property type="entry name" value="PAS domain"/>
    <property type="match status" value="1"/>
</dbReference>
<dbReference type="PRINTS" id="PR00344">
    <property type="entry name" value="BCTRLSENSOR"/>
</dbReference>
<dbReference type="GO" id="GO:0005886">
    <property type="term" value="C:plasma membrane"/>
    <property type="evidence" value="ECO:0007669"/>
    <property type="project" value="UniProtKB-SubCell"/>
</dbReference>
<dbReference type="PROSITE" id="PS50109">
    <property type="entry name" value="HIS_KIN"/>
    <property type="match status" value="1"/>
</dbReference>